<proteinExistence type="predicted"/>
<dbReference type="EMBL" id="JANBTW010000043">
    <property type="protein sequence ID" value="KAJ2676012.1"/>
    <property type="molecule type" value="Genomic_DNA"/>
</dbReference>
<feature type="compositionally biased region" description="Polar residues" evidence="1">
    <location>
        <begin position="393"/>
        <end position="411"/>
    </location>
</feature>
<feature type="region of interest" description="Disordered" evidence="1">
    <location>
        <begin position="385"/>
        <end position="411"/>
    </location>
</feature>
<evidence type="ECO:0000313" key="4">
    <source>
        <dbReference type="Proteomes" id="UP001151518"/>
    </source>
</evidence>
<evidence type="ECO:0000256" key="2">
    <source>
        <dbReference type="SAM" id="Phobius"/>
    </source>
</evidence>
<dbReference type="Proteomes" id="UP001151518">
    <property type="component" value="Unassembled WGS sequence"/>
</dbReference>
<keyword evidence="2" id="KW-0472">Membrane</keyword>
<dbReference type="AlphaFoldDB" id="A0A9W8G7Z5"/>
<keyword evidence="2" id="KW-0812">Transmembrane</keyword>
<dbReference type="OrthoDB" id="5541520at2759"/>
<protein>
    <submittedName>
        <fullName evidence="3">Uncharacterized protein</fullName>
    </submittedName>
</protein>
<feature type="region of interest" description="Disordered" evidence="1">
    <location>
        <begin position="425"/>
        <end position="446"/>
    </location>
</feature>
<organism evidence="3 4">
    <name type="scientific">Coemansia spiralis</name>
    <dbReference type="NCBI Taxonomy" id="417178"/>
    <lineage>
        <taxon>Eukaryota</taxon>
        <taxon>Fungi</taxon>
        <taxon>Fungi incertae sedis</taxon>
        <taxon>Zoopagomycota</taxon>
        <taxon>Kickxellomycotina</taxon>
        <taxon>Kickxellomycetes</taxon>
        <taxon>Kickxellales</taxon>
        <taxon>Kickxellaceae</taxon>
        <taxon>Coemansia</taxon>
    </lineage>
</organism>
<feature type="region of interest" description="Disordered" evidence="1">
    <location>
        <begin position="178"/>
        <end position="249"/>
    </location>
</feature>
<feature type="compositionally biased region" description="Acidic residues" evidence="1">
    <location>
        <begin position="195"/>
        <end position="233"/>
    </location>
</feature>
<feature type="compositionally biased region" description="Polar residues" evidence="1">
    <location>
        <begin position="436"/>
        <end position="446"/>
    </location>
</feature>
<feature type="compositionally biased region" description="Basic and acidic residues" evidence="1">
    <location>
        <begin position="149"/>
        <end position="165"/>
    </location>
</feature>
<accession>A0A9W8G7Z5</accession>
<keyword evidence="2" id="KW-1133">Transmembrane helix</keyword>
<evidence type="ECO:0000256" key="1">
    <source>
        <dbReference type="SAM" id="MobiDB-lite"/>
    </source>
</evidence>
<sequence>MEAWVLALICTALVLLGIMIGAVSMFLVIRYRRRHCCSAASMTFMGRKGFGSCMRPADSVVDEELASELTPAEKQVLHKIACYNGAISLTLKLPEPSLGIPLSPAAMSSFNIRNARFSLSSADADVSTRATVHAEPLPMQHTALSSSKRNSDERSIASPSADHRQLCSNTTEYSTAFEKQQVKEQAPQYVKLDTSTEETAEEATEEAIEEATEEAIEEATEEAIEEAADESATEEATATPDATPDTTATVKESTRHFRVLQSKPTVIQSPSKRPANISFQNTVSWSSPIDDRSRRSMASEANTASNGDRFAASECTSDEQGHSPKDALASSVVESHLDTISVNTSPASPRTLASPCNSFDYVFIPPSPSISSLYGMSAMETLSHAPPIPGNPRSVNIAKSSSSPGCVAGQQSLFSPPPVAFHQKYFESRGPRSPLVQRSASDNDAV</sequence>
<gene>
    <name evidence="3" type="ORF">GGI25_003746</name>
</gene>
<feature type="compositionally biased region" description="Low complexity" evidence="1">
    <location>
        <begin position="234"/>
        <end position="249"/>
    </location>
</feature>
<feature type="transmembrane region" description="Helical" evidence="2">
    <location>
        <begin position="6"/>
        <end position="29"/>
    </location>
</feature>
<name>A0A9W8G7Z5_9FUNG</name>
<evidence type="ECO:0000313" key="3">
    <source>
        <dbReference type="EMBL" id="KAJ2676012.1"/>
    </source>
</evidence>
<comment type="caution">
    <text evidence="3">The sequence shown here is derived from an EMBL/GenBank/DDBJ whole genome shotgun (WGS) entry which is preliminary data.</text>
</comment>
<feature type="region of interest" description="Disordered" evidence="1">
    <location>
        <begin position="132"/>
        <end position="166"/>
    </location>
</feature>
<reference evidence="3" key="1">
    <citation type="submission" date="2022-07" db="EMBL/GenBank/DDBJ databases">
        <title>Phylogenomic reconstructions and comparative analyses of Kickxellomycotina fungi.</title>
        <authorList>
            <person name="Reynolds N.K."/>
            <person name="Stajich J.E."/>
            <person name="Barry K."/>
            <person name="Grigoriev I.V."/>
            <person name="Crous P."/>
            <person name="Smith M.E."/>
        </authorList>
    </citation>
    <scope>NUCLEOTIDE SEQUENCE</scope>
    <source>
        <strain evidence="3">NRRL 3115</strain>
    </source>
</reference>
<feature type="region of interest" description="Disordered" evidence="1">
    <location>
        <begin position="285"/>
        <end position="328"/>
    </location>
</feature>